<keyword evidence="5 8" id="KW-0378">Hydrolase</keyword>
<dbReference type="InterPro" id="IPR020476">
    <property type="entry name" value="Nudix_hydrolase"/>
</dbReference>
<comment type="similarity">
    <text evidence="3">Belongs to the Nudix hydrolase family. NudK subfamily.</text>
</comment>
<dbReference type="GO" id="GO:0016462">
    <property type="term" value="F:pyrophosphatase activity"/>
    <property type="evidence" value="ECO:0007669"/>
    <property type="project" value="UniProtKB-ARBA"/>
</dbReference>
<evidence type="ECO:0000313" key="10">
    <source>
        <dbReference type="EMBL" id="RXF68773.1"/>
    </source>
</evidence>
<evidence type="ECO:0000256" key="5">
    <source>
        <dbReference type="ARBA" id="ARBA00022801"/>
    </source>
</evidence>
<comment type="caution">
    <text evidence="10">The sequence shown here is derived from an EMBL/GenBank/DDBJ whole genome shotgun (WGS) entry which is preliminary data.</text>
</comment>
<dbReference type="AlphaFoldDB" id="A0A4Q0M7A9"/>
<protein>
    <recommendedName>
        <fullName evidence="4">GDP-mannose pyrophosphatase</fullName>
    </recommendedName>
    <alternativeName>
        <fullName evidence="6">GDP-mannose hydrolase</fullName>
    </alternativeName>
    <alternativeName>
        <fullName evidence="7">GDPMK</fullName>
    </alternativeName>
</protein>
<evidence type="ECO:0000256" key="1">
    <source>
        <dbReference type="ARBA" id="ARBA00000847"/>
    </source>
</evidence>
<dbReference type="PRINTS" id="PR00502">
    <property type="entry name" value="NUDIXFAMILY"/>
</dbReference>
<evidence type="ECO:0000256" key="8">
    <source>
        <dbReference type="RuleBase" id="RU003476"/>
    </source>
</evidence>
<evidence type="ECO:0000256" key="4">
    <source>
        <dbReference type="ARBA" id="ARBA00016377"/>
    </source>
</evidence>
<evidence type="ECO:0000256" key="2">
    <source>
        <dbReference type="ARBA" id="ARBA00001946"/>
    </source>
</evidence>
<dbReference type="PROSITE" id="PS51462">
    <property type="entry name" value="NUDIX"/>
    <property type="match status" value="1"/>
</dbReference>
<evidence type="ECO:0000313" key="11">
    <source>
        <dbReference type="Proteomes" id="UP000289708"/>
    </source>
</evidence>
<evidence type="ECO:0000259" key="9">
    <source>
        <dbReference type="PROSITE" id="PS51462"/>
    </source>
</evidence>
<evidence type="ECO:0000256" key="6">
    <source>
        <dbReference type="ARBA" id="ARBA00032162"/>
    </source>
</evidence>
<dbReference type="Proteomes" id="UP000289708">
    <property type="component" value="Unassembled WGS sequence"/>
</dbReference>
<dbReference type="SUPFAM" id="SSF55811">
    <property type="entry name" value="Nudix"/>
    <property type="match status" value="1"/>
</dbReference>
<keyword evidence="11" id="KW-1185">Reference proteome</keyword>
<dbReference type="Gene3D" id="3.90.79.10">
    <property type="entry name" value="Nucleoside Triphosphate Pyrophosphohydrolase"/>
    <property type="match status" value="1"/>
</dbReference>
<evidence type="ECO:0000256" key="3">
    <source>
        <dbReference type="ARBA" id="ARBA00007275"/>
    </source>
</evidence>
<evidence type="ECO:0000256" key="7">
    <source>
        <dbReference type="ARBA" id="ARBA00032272"/>
    </source>
</evidence>
<dbReference type="InterPro" id="IPR015797">
    <property type="entry name" value="NUDIX_hydrolase-like_dom_sf"/>
</dbReference>
<dbReference type="GO" id="GO:0006753">
    <property type="term" value="P:nucleoside phosphate metabolic process"/>
    <property type="evidence" value="ECO:0007669"/>
    <property type="project" value="TreeGrafter"/>
</dbReference>
<dbReference type="PANTHER" id="PTHR11839:SF18">
    <property type="entry name" value="NUDIX HYDROLASE DOMAIN-CONTAINING PROTEIN"/>
    <property type="match status" value="1"/>
</dbReference>
<comment type="cofactor">
    <cofactor evidence="2">
        <name>Mg(2+)</name>
        <dbReference type="ChEBI" id="CHEBI:18420"/>
    </cofactor>
</comment>
<proteinExistence type="inferred from homology"/>
<feature type="non-terminal residue" evidence="10">
    <location>
        <position position="1"/>
    </location>
</feature>
<reference evidence="10 11" key="1">
    <citation type="submission" date="2018-12" db="EMBL/GenBank/DDBJ databases">
        <title>bacterium Hansschlegelia zhihuaiae S113.</title>
        <authorList>
            <person name="He J."/>
        </authorList>
    </citation>
    <scope>NUCLEOTIDE SEQUENCE [LARGE SCALE GENOMIC DNA]</scope>
    <source>
        <strain evidence="10 11">S 113</strain>
    </source>
</reference>
<dbReference type="GO" id="GO:0019693">
    <property type="term" value="P:ribose phosphate metabolic process"/>
    <property type="evidence" value="ECO:0007669"/>
    <property type="project" value="TreeGrafter"/>
</dbReference>
<dbReference type="InterPro" id="IPR020084">
    <property type="entry name" value="NUDIX_hydrolase_CS"/>
</dbReference>
<dbReference type="InterPro" id="IPR000086">
    <property type="entry name" value="NUDIX_hydrolase_dom"/>
</dbReference>
<accession>A0A4Q0M7A9</accession>
<dbReference type="PROSITE" id="PS00893">
    <property type="entry name" value="NUDIX_BOX"/>
    <property type="match status" value="1"/>
</dbReference>
<dbReference type="RefSeq" id="WP_164919686.1">
    <property type="nucleotide sequence ID" value="NZ_RYFI01000024.1"/>
</dbReference>
<comment type="catalytic activity">
    <reaction evidence="1">
        <text>GDP-alpha-D-mannose + H2O = alpha-D-mannose 1-phosphate + GMP + 2 H(+)</text>
        <dbReference type="Rhea" id="RHEA:27978"/>
        <dbReference type="ChEBI" id="CHEBI:15377"/>
        <dbReference type="ChEBI" id="CHEBI:15378"/>
        <dbReference type="ChEBI" id="CHEBI:57527"/>
        <dbReference type="ChEBI" id="CHEBI:58115"/>
        <dbReference type="ChEBI" id="CHEBI:58409"/>
    </reaction>
</comment>
<gene>
    <name evidence="10" type="ORF">EK403_19470</name>
</gene>
<dbReference type="EMBL" id="RYFI01000024">
    <property type="protein sequence ID" value="RXF68773.1"/>
    <property type="molecule type" value="Genomic_DNA"/>
</dbReference>
<sequence length="181" mass="19579">LEGWRVSLDAGRRGRIVQNREVLRGGACVAVLAIDLVRDELVLIRQFRLPAHLATGSGDLVEVVAGRLEPGEDAEAAARRELMEETGLKAIRLVRLLAFLPTPGIVDEHAALFLALVDSGGLVDEAGAAEELEHTRPFTVGVDAALSALDDPRPLNGYLTIALQWLALNRSKIKHLLEATR</sequence>
<organism evidence="10 11">
    <name type="scientific">Hansschlegelia zhihuaiae</name>
    <dbReference type="NCBI Taxonomy" id="405005"/>
    <lineage>
        <taxon>Bacteria</taxon>
        <taxon>Pseudomonadati</taxon>
        <taxon>Pseudomonadota</taxon>
        <taxon>Alphaproteobacteria</taxon>
        <taxon>Hyphomicrobiales</taxon>
        <taxon>Methylopilaceae</taxon>
        <taxon>Hansschlegelia</taxon>
    </lineage>
</organism>
<feature type="domain" description="Nudix hydrolase" evidence="9">
    <location>
        <begin position="23"/>
        <end position="163"/>
    </location>
</feature>
<dbReference type="Pfam" id="PF00293">
    <property type="entry name" value="NUDIX"/>
    <property type="match status" value="1"/>
</dbReference>
<dbReference type="GO" id="GO:0005829">
    <property type="term" value="C:cytosol"/>
    <property type="evidence" value="ECO:0007669"/>
    <property type="project" value="TreeGrafter"/>
</dbReference>
<name>A0A4Q0M7A9_9HYPH</name>
<dbReference type="PANTHER" id="PTHR11839">
    <property type="entry name" value="UDP/ADP-SUGAR PYROPHOSPHATASE"/>
    <property type="match status" value="1"/>
</dbReference>